<organism evidence="1 2">
    <name type="scientific">Eshraghiella crossota DSM 2876</name>
    <dbReference type="NCBI Taxonomy" id="511680"/>
    <lineage>
        <taxon>Bacteria</taxon>
        <taxon>Bacillati</taxon>
        <taxon>Bacillota</taxon>
        <taxon>Clostridia</taxon>
        <taxon>Lachnospirales</taxon>
        <taxon>Lachnospiraceae</taxon>
        <taxon>Eshraghiella</taxon>
    </lineage>
</organism>
<dbReference type="GeneID" id="98917500"/>
<evidence type="ECO:0000313" key="1">
    <source>
        <dbReference type="EMBL" id="EFF67528.1"/>
    </source>
</evidence>
<dbReference type="RefSeq" id="WP_005604529.1">
    <property type="nucleotide sequence ID" value="NZ_GG663524.1"/>
</dbReference>
<dbReference type="EMBL" id="ABWN01000040">
    <property type="protein sequence ID" value="EFF67528.1"/>
    <property type="molecule type" value="Genomic_DNA"/>
</dbReference>
<gene>
    <name evidence="1" type="ORF">BUTYVIB_02395</name>
</gene>
<accession>D4S2S3</accession>
<dbReference type="InterPro" id="IPR029052">
    <property type="entry name" value="Metallo-depent_PP-like"/>
</dbReference>
<reference evidence="1 2" key="1">
    <citation type="submission" date="2010-02" db="EMBL/GenBank/DDBJ databases">
        <authorList>
            <person name="Weinstock G."/>
            <person name="Sodergren E."/>
            <person name="Clifton S."/>
            <person name="Fulton L."/>
            <person name="Fulton B."/>
            <person name="Courtney L."/>
            <person name="Fronick C."/>
            <person name="Harrison M."/>
            <person name="Strong C."/>
            <person name="Farmer C."/>
            <person name="Delahaunty K."/>
            <person name="Markovic C."/>
            <person name="Hall O."/>
            <person name="Minx P."/>
            <person name="Tomlinson C."/>
            <person name="Mitreva M."/>
            <person name="Nelson J."/>
            <person name="Hou S."/>
            <person name="Wollam A."/>
            <person name="Pepin K.H."/>
            <person name="Johnson M."/>
            <person name="Bhonagiri V."/>
            <person name="Zhang X."/>
            <person name="Suruliraj S."/>
            <person name="Warren W."/>
            <person name="Chinwalla A."/>
            <person name="Mardis E.R."/>
            <person name="Wilson R.K."/>
        </authorList>
    </citation>
    <scope>NUCLEOTIDE SEQUENCE [LARGE SCALE GENOMIC DNA]</scope>
    <source>
        <strain evidence="1 2">DSM 2876</strain>
    </source>
</reference>
<evidence type="ECO:0000313" key="2">
    <source>
        <dbReference type="Proteomes" id="UP000006238"/>
    </source>
</evidence>
<dbReference type="HOGENOM" id="CLU_092313_0_0_9"/>
<name>D4S2S3_9FIRM</name>
<dbReference type="Proteomes" id="UP000006238">
    <property type="component" value="Unassembled WGS sequence"/>
</dbReference>
<proteinExistence type="predicted"/>
<protein>
    <submittedName>
        <fullName evidence="1">Ser/Thr phosphatase family protein</fullName>
    </submittedName>
</protein>
<dbReference type="eggNOG" id="COG4186">
    <property type="taxonomic scope" value="Bacteria"/>
</dbReference>
<comment type="caution">
    <text evidence="1">The sequence shown here is derived from an EMBL/GenBank/DDBJ whole genome shotgun (WGS) entry which is preliminary data.</text>
</comment>
<keyword evidence="2" id="KW-1185">Reference proteome</keyword>
<dbReference type="SUPFAM" id="SSF56300">
    <property type="entry name" value="Metallo-dependent phosphatases"/>
    <property type="match status" value="1"/>
</dbReference>
<dbReference type="AlphaFoldDB" id="D4S2S3"/>
<sequence>MNLYISDTHFGHKNVIGFDHRPFIDVNEMEHCLIKLWNSRVRPDDHVYIVGDFAFRNEKPAEWYLRQLKGHKHLVIGNHDRKTLENEAAMSYFESVDKIARVMDGDKEIVLCHFPIAAWYKCKYGSWHIYGHIHGRKDDVYEFMKTRPTALNAGACINNYTPASLNELIRNNAAFQAQ</sequence>
<dbReference type="Gene3D" id="3.60.21.10">
    <property type="match status" value="1"/>
</dbReference>